<dbReference type="EMBL" id="JAEUXJ010000019">
    <property type="protein sequence ID" value="MBL6458774.1"/>
    <property type="molecule type" value="Genomic_DNA"/>
</dbReference>
<comment type="caution">
    <text evidence="2">The sequence shown here is derived from an EMBL/GenBank/DDBJ whole genome shotgun (WGS) entry which is preliminary data.</text>
</comment>
<evidence type="ECO:0000313" key="2">
    <source>
        <dbReference type="EMBL" id="MBL6458774.1"/>
    </source>
</evidence>
<name>A0ABS1VAS7_9PROT</name>
<dbReference type="Pfam" id="PF13586">
    <property type="entry name" value="DDE_Tnp_1_2"/>
    <property type="match status" value="1"/>
</dbReference>
<accession>A0ABS1VAS7</accession>
<dbReference type="InterPro" id="IPR025668">
    <property type="entry name" value="Tnp_DDE_dom"/>
</dbReference>
<feature type="domain" description="Transposase DDE" evidence="1">
    <location>
        <begin position="13"/>
        <end position="76"/>
    </location>
</feature>
<evidence type="ECO:0000259" key="1">
    <source>
        <dbReference type="Pfam" id="PF13586"/>
    </source>
</evidence>
<dbReference type="RefSeq" id="WP_202828516.1">
    <property type="nucleotide sequence ID" value="NZ_JAEUXJ010000019.1"/>
</dbReference>
<proteinExistence type="predicted"/>
<dbReference type="Proteomes" id="UP000606490">
    <property type="component" value="Unassembled WGS sequence"/>
</dbReference>
<evidence type="ECO:0000313" key="3">
    <source>
        <dbReference type="Proteomes" id="UP000606490"/>
    </source>
</evidence>
<organism evidence="2 3">
    <name type="scientific">Belnapia mucosa</name>
    <dbReference type="NCBI Taxonomy" id="2804532"/>
    <lineage>
        <taxon>Bacteria</taxon>
        <taxon>Pseudomonadati</taxon>
        <taxon>Pseudomonadota</taxon>
        <taxon>Alphaproteobacteria</taxon>
        <taxon>Acetobacterales</taxon>
        <taxon>Roseomonadaceae</taxon>
        <taxon>Belnapia</taxon>
    </lineage>
</organism>
<reference evidence="2 3" key="1">
    <citation type="submission" date="2021-01" db="EMBL/GenBank/DDBJ databases">
        <title>Belnapia mucosa sp. nov. and Belnapia arida sp. nov., isolated from the Tabernas Desert (Almeria, Spain).</title>
        <authorList>
            <person name="Molina-Menor E."/>
            <person name="Vidal-Verdu A."/>
            <person name="Calonge A."/>
            <person name="Satari L."/>
            <person name="Pereto Magraner J."/>
            <person name="Porcar Miralles M."/>
        </authorList>
    </citation>
    <scope>NUCLEOTIDE SEQUENCE [LARGE SCALE GENOMIC DNA]</scope>
    <source>
        <strain evidence="2 3">T6</strain>
    </source>
</reference>
<keyword evidence="3" id="KW-1185">Reference proteome</keyword>
<gene>
    <name evidence="2" type="ORF">JMJ55_25910</name>
</gene>
<sequence length="77" mass="8989">MLAPLLPSARELIADRGYDSNPFRTTLAERGITACIPPKKNRKQPIPDDKALCRQRHRIEITFGRLKDWRRIATRYD</sequence>
<protein>
    <submittedName>
        <fullName evidence="2">Transposase</fullName>
    </submittedName>
</protein>